<feature type="domain" description="ParB-like N-terminal" evidence="5">
    <location>
        <begin position="7"/>
        <end position="97"/>
    </location>
</feature>
<keyword evidence="7" id="KW-1185">Reference proteome</keyword>
<dbReference type="SUPFAM" id="SSF110849">
    <property type="entry name" value="ParB/Sulfiredoxin"/>
    <property type="match status" value="1"/>
</dbReference>
<dbReference type="EMBL" id="JARJFB010000126">
    <property type="protein sequence ID" value="MEA0971384.1"/>
    <property type="molecule type" value="Genomic_DNA"/>
</dbReference>
<comment type="catalytic activity">
    <reaction evidence="3">
        <text>a 2'-deoxyadenosine in DNA + S-adenosyl-L-methionine = an N(6)-methyl-2'-deoxyadenosine in DNA + S-adenosyl-L-homocysteine + H(+)</text>
        <dbReference type="Rhea" id="RHEA:15197"/>
        <dbReference type="Rhea" id="RHEA-COMP:12418"/>
        <dbReference type="Rhea" id="RHEA-COMP:12419"/>
        <dbReference type="ChEBI" id="CHEBI:15378"/>
        <dbReference type="ChEBI" id="CHEBI:57856"/>
        <dbReference type="ChEBI" id="CHEBI:59789"/>
        <dbReference type="ChEBI" id="CHEBI:90615"/>
        <dbReference type="ChEBI" id="CHEBI:90616"/>
        <dbReference type="EC" id="2.1.1.72"/>
    </reaction>
</comment>
<dbReference type="Proteomes" id="UP001291687">
    <property type="component" value="Unassembled WGS sequence"/>
</dbReference>
<dbReference type="Pfam" id="PF02195">
    <property type="entry name" value="ParB_N"/>
    <property type="match status" value="1"/>
</dbReference>
<evidence type="ECO:0000256" key="3">
    <source>
        <dbReference type="ARBA" id="ARBA00047942"/>
    </source>
</evidence>
<dbReference type="Gene3D" id="3.40.50.150">
    <property type="entry name" value="Vaccinia Virus protein VP39"/>
    <property type="match status" value="1"/>
</dbReference>
<dbReference type="InterPro" id="IPR003115">
    <property type="entry name" value="ParB_N"/>
</dbReference>
<evidence type="ECO:0000313" key="7">
    <source>
        <dbReference type="Proteomes" id="UP001291687"/>
    </source>
</evidence>
<dbReference type="SUPFAM" id="SSF53335">
    <property type="entry name" value="S-adenosyl-L-methionine-dependent methyltransferases"/>
    <property type="match status" value="1"/>
</dbReference>
<gene>
    <name evidence="6" type="ORF">Megvenef_01361</name>
</gene>
<dbReference type="InterPro" id="IPR001091">
    <property type="entry name" value="RM_Methyltransferase"/>
</dbReference>
<name>A0ABU5NDY8_9RICK</name>
<dbReference type="EC" id="2.1.1.-" evidence="4"/>
<proteinExistence type="inferred from homology"/>
<dbReference type="InterPro" id="IPR029063">
    <property type="entry name" value="SAM-dependent_MTases_sf"/>
</dbReference>
<dbReference type="Gene3D" id="3.90.1530.10">
    <property type="entry name" value="Conserved hypothetical protein from pyrococcus furiosus pfu- 392566-001, ParB domain"/>
    <property type="match status" value="1"/>
</dbReference>
<dbReference type="GO" id="GO:0032259">
    <property type="term" value="P:methylation"/>
    <property type="evidence" value="ECO:0007669"/>
    <property type="project" value="UniProtKB-KW"/>
</dbReference>
<dbReference type="SMART" id="SM00470">
    <property type="entry name" value="ParB"/>
    <property type="match status" value="1"/>
</dbReference>
<dbReference type="PIRSF" id="PIRSF036758">
    <property type="entry name" value="Aden_M_ParB"/>
    <property type="match status" value="1"/>
</dbReference>
<evidence type="ECO:0000256" key="1">
    <source>
        <dbReference type="ARBA" id="ARBA00022603"/>
    </source>
</evidence>
<sequence>MINWKNASVNIAELKDYEFNPRKIDDKEIEKLTSHIKEDGYHQRIIVNSDYTIIGGHQRKKALIAAGYKKNDVIDVLISDRLLSAEELDRINIRDNLPFGEYDFDILSDRFDKDTLLDFGMSDNLLVGFGEDNLFAEDEAMFDSELIEPRAKLGDLYILGNHRLLCGDSTNAEHVSRLLDGTNPILMVTDPPYGVSYKPEWREVAGKGARAKGTVLNDDRYDWSDAYSLFTGDVAYIWHSSSYTHKFAEHIENCDFKLISLIIWSKQHFALSRGDYHGQHEPLWYAVKRGKQHNWQGKRDQSTIWEINNNNVFGGGGEEQTGHGTQKPIECMLRPIINNSKVGEGVYDPFGGSGTTLIACEKSDRNCYMMELSPAYVDIIVQRWEKITGEKAVLHE</sequence>
<dbReference type="PRINTS" id="PR00508">
    <property type="entry name" value="S21N4MTFRASE"/>
</dbReference>
<comment type="caution">
    <text evidence="6">The sequence shown here is derived from an EMBL/GenBank/DDBJ whole genome shotgun (WGS) entry which is preliminary data.</text>
</comment>
<evidence type="ECO:0000259" key="5">
    <source>
        <dbReference type="SMART" id="SM00470"/>
    </source>
</evidence>
<dbReference type="GO" id="GO:0008168">
    <property type="term" value="F:methyltransferase activity"/>
    <property type="evidence" value="ECO:0007669"/>
    <property type="project" value="UniProtKB-KW"/>
</dbReference>
<keyword evidence="2" id="KW-0808">Transferase</keyword>
<evidence type="ECO:0000256" key="2">
    <source>
        <dbReference type="ARBA" id="ARBA00022679"/>
    </source>
</evidence>
<organism evidence="6 7">
    <name type="scientific">Candidatus Megaera venefica</name>
    <dbReference type="NCBI Taxonomy" id="2055910"/>
    <lineage>
        <taxon>Bacteria</taxon>
        <taxon>Pseudomonadati</taxon>
        <taxon>Pseudomonadota</taxon>
        <taxon>Alphaproteobacteria</taxon>
        <taxon>Rickettsiales</taxon>
        <taxon>Rickettsiaceae</taxon>
        <taxon>Candidatus Megaera</taxon>
    </lineage>
</organism>
<evidence type="ECO:0000313" key="6">
    <source>
        <dbReference type="EMBL" id="MEA0971384.1"/>
    </source>
</evidence>
<dbReference type="InterPro" id="IPR002941">
    <property type="entry name" value="DNA_methylase_N4/N6"/>
</dbReference>
<dbReference type="InterPro" id="IPR015840">
    <property type="entry name" value="DNA_MeTrfase_ParB"/>
</dbReference>
<comment type="similarity">
    <text evidence="4">Belongs to the N(4)/N(6)-methyltransferase family.</text>
</comment>
<keyword evidence="1 6" id="KW-0489">Methyltransferase</keyword>
<evidence type="ECO:0000256" key="4">
    <source>
        <dbReference type="RuleBase" id="RU362026"/>
    </source>
</evidence>
<reference evidence="6 7" key="1">
    <citation type="submission" date="2023-03" db="EMBL/GenBank/DDBJ databases">
        <title>Host association and intracellularity evolved multiple times independently in the Rickettsiales.</title>
        <authorList>
            <person name="Castelli M."/>
            <person name="Nardi T."/>
            <person name="Gammuto L."/>
            <person name="Bellinzona G."/>
            <person name="Sabaneyeva E."/>
            <person name="Potekhin A."/>
            <person name="Serra V."/>
            <person name="Petroni G."/>
            <person name="Sassera D."/>
        </authorList>
    </citation>
    <scope>NUCLEOTIDE SEQUENCE [LARGE SCALE GENOMIC DNA]</scope>
    <source>
        <strain evidence="6 7">Sr 2-6</strain>
    </source>
</reference>
<accession>A0ABU5NDY8</accession>
<dbReference type="Pfam" id="PF01555">
    <property type="entry name" value="N6_N4_Mtase"/>
    <property type="match status" value="1"/>
</dbReference>
<dbReference type="InterPro" id="IPR036086">
    <property type="entry name" value="ParB/Sulfiredoxin_sf"/>
</dbReference>
<protein>
    <recommendedName>
        <fullName evidence="4">Methyltransferase</fullName>
        <ecNumber evidence="4">2.1.1.-</ecNumber>
    </recommendedName>
</protein>